<gene>
    <name evidence="1" type="ORF">IEQ34_018618</name>
</gene>
<keyword evidence="2" id="KW-1185">Reference proteome</keyword>
<accession>A0AAV7FNZ7</accession>
<sequence>MAPSHFALELHLNMNQISGLNPARAHNSKSPILGPMPTLSADNFPASTIYENSQWNSKNQSGKSVNRIMHKKLEDQLVSNQGGFNHTYNLLEELNDWKSLDQWLEALDRVLNEDGRKLVADEVQPGDYCTMTDYTYSSDSKNV</sequence>
<dbReference type="AlphaFoldDB" id="A0AAV7FNZ7"/>
<comment type="caution">
    <text evidence="1">The sequence shown here is derived from an EMBL/GenBank/DDBJ whole genome shotgun (WGS) entry which is preliminary data.</text>
</comment>
<proteinExistence type="predicted"/>
<evidence type="ECO:0000313" key="1">
    <source>
        <dbReference type="EMBL" id="KAH0451319.1"/>
    </source>
</evidence>
<dbReference type="EMBL" id="JAGFBR010000017">
    <property type="protein sequence ID" value="KAH0451319.1"/>
    <property type="molecule type" value="Genomic_DNA"/>
</dbReference>
<organism evidence="1 2">
    <name type="scientific">Dendrobium chrysotoxum</name>
    <name type="common">Orchid</name>
    <dbReference type="NCBI Taxonomy" id="161865"/>
    <lineage>
        <taxon>Eukaryota</taxon>
        <taxon>Viridiplantae</taxon>
        <taxon>Streptophyta</taxon>
        <taxon>Embryophyta</taxon>
        <taxon>Tracheophyta</taxon>
        <taxon>Spermatophyta</taxon>
        <taxon>Magnoliopsida</taxon>
        <taxon>Liliopsida</taxon>
        <taxon>Asparagales</taxon>
        <taxon>Orchidaceae</taxon>
        <taxon>Epidendroideae</taxon>
        <taxon>Malaxideae</taxon>
        <taxon>Dendrobiinae</taxon>
        <taxon>Dendrobium</taxon>
    </lineage>
</organism>
<dbReference type="Proteomes" id="UP000775213">
    <property type="component" value="Unassembled WGS sequence"/>
</dbReference>
<name>A0AAV7FNZ7_DENCH</name>
<protein>
    <submittedName>
        <fullName evidence="1">Uncharacterized protein</fullName>
    </submittedName>
</protein>
<reference evidence="1 2" key="1">
    <citation type="journal article" date="2021" name="Hortic Res">
        <title>Chromosome-scale assembly of the Dendrobium chrysotoxum genome enhances the understanding of orchid evolution.</title>
        <authorList>
            <person name="Zhang Y."/>
            <person name="Zhang G.Q."/>
            <person name="Zhang D."/>
            <person name="Liu X.D."/>
            <person name="Xu X.Y."/>
            <person name="Sun W.H."/>
            <person name="Yu X."/>
            <person name="Zhu X."/>
            <person name="Wang Z.W."/>
            <person name="Zhao X."/>
            <person name="Zhong W.Y."/>
            <person name="Chen H."/>
            <person name="Yin W.L."/>
            <person name="Huang T."/>
            <person name="Niu S.C."/>
            <person name="Liu Z.J."/>
        </authorList>
    </citation>
    <scope>NUCLEOTIDE SEQUENCE [LARGE SCALE GENOMIC DNA]</scope>
    <source>
        <strain evidence="1">Lindl</strain>
    </source>
</reference>
<evidence type="ECO:0000313" key="2">
    <source>
        <dbReference type="Proteomes" id="UP000775213"/>
    </source>
</evidence>